<organism evidence="2 3">
    <name type="scientific">Rhizorhabdus wittichii</name>
    <dbReference type="NCBI Taxonomy" id="160791"/>
    <lineage>
        <taxon>Bacteria</taxon>
        <taxon>Pseudomonadati</taxon>
        <taxon>Pseudomonadota</taxon>
        <taxon>Alphaproteobacteria</taxon>
        <taxon>Sphingomonadales</taxon>
        <taxon>Sphingomonadaceae</taxon>
        <taxon>Rhizorhabdus</taxon>
    </lineage>
</organism>
<evidence type="ECO:0000313" key="2">
    <source>
        <dbReference type="EMBL" id="QTH21083.1"/>
    </source>
</evidence>
<dbReference type="Pfam" id="PF12697">
    <property type="entry name" value="Abhydrolase_6"/>
    <property type="match status" value="1"/>
</dbReference>
<feature type="domain" description="AB hydrolase-1" evidence="1">
    <location>
        <begin position="45"/>
        <end position="287"/>
    </location>
</feature>
<dbReference type="Proteomes" id="UP000664914">
    <property type="component" value="Chromosome"/>
</dbReference>
<evidence type="ECO:0000313" key="3">
    <source>
        <dbReference type="Proteomes" id="UP000664914"/>
    </source>
</evidence>
<gene>
    <name evidence="2" type="ORF">HRJ34_22630</name>
</gene>
<dbReference type="InterPro" id="IPR050266">
    <property type="entry name" value="AB_hydrolase_sf"/>
</dbReference>
<dbReference type="SUPFAM" id="SSF53474">
    <property type="entry name" value="alpha/beta-Hydrolases"/>
    <property type="match status" value="1"/>
</dbReference>
<reference evidence="2" key="1">
    <citation type="submission" date="2020-07" db="EMBL/GenBank/DDBJ databases">
        <authorList>
            <person name="Camacho E."/>
        </authorList>
    </citation>
    <scope>NUCLEOTIDE SEQUENCE</scope>
    <source>
        <strain evidence="2">MPO218</strain>
    </source>
</reference>
<dbReference type="InterPro" id="IPR029058">
    <property type="entry name" value="AB_hydrolase_fold"/>
</dbReference>
<evidence type="ECO:0000259" key="1">
    <source>
        <dbReference type="Pfam" id="PF12697"/>
    </source>
</evidence>
<dbReference type="AlphaFoldDB" id="A0A975D1U7"/>
<reference evidence="2" key="2">
    <citation type="submission" date="2021-04" db="EMBL/GenBank/DDBJ databases">
        <title>Isolation and genomic analysis of the ibuprofen-degrading bacterium Sphingomonas strain MPO218.</title>
        <authorList>
            <person name="Aulestia M."/>
            <person name="Flores A."/>
            <person name="Mangas E.L."/>
            <person name="Perez-Pulido A.J."/>
            <person name="Santero E."/>
            <person name="Camacho E.M."/>
        </authorList>
    </citation>
    <scope>NUCLEOTIDE SEQUENCE</scope>
    <source>
        <strain evidence="2">MPO218</strain>
    </source>
</reference>
<keyword evidence="2" id="KW-0378">Hydrolase</keyword>
<protein>
    <submittedName>
        <fullName evidence="2">Alpha/beta hydrolase</fullName>
    </submittedName>
</protein>
<dbReference type="EMBL" id="CP059319">
    <property type="protein sequence ID" value="QTH21083.1"/>
    <property type="molecule type" value="Genomic_DNA"/>
</dbReference>
<dbReference type="RefSeq" id="WP_208632455.1">
    <property type="nucleotide sequence ID" value="NZ_CP059319.1"/>
</dbReference>
<name>A0A975D1U7_9SPHN</name>
<dbReference type="GO" id="GO:0016787">
    <property type="term" value="F:hydrolase activity"/>
    <property type="evidence" value="ECO:0007669"/>
    <property type="project" value="UniProtKB-KW"/>
</dbReference>
<dbReference type="InterPro" id="IPR000073">
    <property type="entry name" value="AB_hydrolase_1"/>
</dbReference>
<proteinExistence type="predicted"/>
<sequence length="323" mass="34923">MTSTAAGGPAWFRDALACTPERGTVQAEGATIETLAWGDPAKPGLFLLHGGAAHADWWSFIAPMFADRYRVVAFSWSGMGRSDWRELYSIHGFAREAVAVARATGLLDGPVPPIWMAHSFGGHPSLVAAVEMPEALSALILIDTGGFPAPGVVENFVYSTRASPVFATREEALARFRFVPPDRDAPAFVRDYVAERSIAEQGGDRPGWRWRFDFSMWSRLDREPDMLELLATADVPIAFILGGETQIMADDAADRIRELRPRFTPIATVPDAGHHVMIDHPLAFVAAVNGLLSAWPEKMTVGPGASPLSVAASGKYPDPIAAK</sequence>
<dbReference type="PANTHER" id="PTHR43798">
    <property type="entry name" value="MONOACYLGLYCEROL LIPASE"/>
    <property type="match status" value="1"/>
</dbReference>
<accession>A0A975D1U7</accession>
<dbReference type="Gene3D" id="3.40.50.1820">
    <property type="entry name" value="alpha/beta hydrolase"/>
    <property type="match status" value="1"/>
</dbReference>